<proteinExistence type="predicted"/>
<feature type="compositionally biased region" description="Acidic residues" evidence="1">
    <location>
        <begin position="30"/>
        <end position="42"/>
    </location>
</feature>
<feature type="domain" description="PCI" evidence="2">
    <location>
        <begin position="311"/>
        <end position="499"/>
    </location>
</feature>
<accession>A0A1G4J1Y4</accession>
<keyword evidence="4" id="KW-1185">Reference proteome</keyword>
<dbReference type="EMBL" id="LT598459">
    <property type="protein sequence ID" value="SCU83570.1"/>
    <property type="molecule type" value="Genomic_DNA"/>
</dbReference>
<evidence type="ECO:0000313" key="3">
    <source>
        <dbReference type="EMBL" id="SCU83570.1"/>
    </source>
</evidence>
<gene>
    <name evidence="3" type="ORF">LADA_0C12244G</name>
</gene>
<evidence type="ECO:0000259" key="2">
    <source>
        <dbReference type="PROSITE" id="PS50250"/>
    </source>
</evidence>
<feature type="region of interest" description="Disordered" evidence="1">
    <location>
        <begin position="1"/>
        <end position="58"/>
    </location>
</feature>
<dbReference type="OrthoDB" id="4047547at2759"/>
<reference evidence="4" key="1">
    <citation type="submission" date="2016-03" db="EMBL/GenBank/DDBJ databases">
        <authorList>
            <person name="Devillers H."/>
        </authorList>
    </citation>
    <scope>NUCLEOTIDE SEQUENCE [LARGE SCALE GENOMIC DNA]</scope>
</reference>
<organism evidence="3 4">
    <name type="scientific">Lachancea dasiensis</name>
    <dbReference type="NCBI Taxonomy" id="1072105"/>
    <lineage>
        <taxon>Eukaryota</taxon>
        <taxon>Fungi</taxon>
        <taxon>Dikarya</taxon>
        <taxon>Ascomycota</taxon>
        <taxon>Saccharomycotina</taxon>
        <taxon>Saccharomycetes</taxon>
        <taxon>Saccharomycetales</taxon>
        <taxon>Saccharomycetaceae</taxon>
        <taxon>Lachancea</taxon>
    </lineage>
</organism>
<dbReference type="InterPro" id="IPR000717">
    <property type="entry name" value="PCI_dom"/>
</dbReference>
<name>A0A1G4J1Y4_9SACH</name>
<dbReference type="STRING" id="1266660.A0A1G4J1Y4"/>
<dbReference type="PROSITE" id="PS50250">
    <property type="entry name" value="PCI"/>
    <property type="match status" value="1"/>
</dbReference>
<evidence type="ECO:0000313" key="4">
    <source>
        <dbReference type="Proteomes" id="UP000190274"/>
    </source>
</evidence>
<sequence>MSCDDYAGDSAYGMVENEEDNYDEFMISGDESEMEVEMEEESAGSGQEDFESHSPQPDPLEELYAANLAQATTYVQEQQLPRALEVLNRTRLQFESRAVPIPLSIFLLRCHYKLWERDPHEKGLFQQFASAVSDLSSSMPAPCGTDTVLVVRQCLNDLVPSVGCVAVIDPSSIANKDTITSRKVCLQQMASIGQQCDAHLWKTRLLQYQLLELQLTPGDATDTTQQGLLHELEQLTSPQLDHLDNVEFLLFWYLHRSLQDGSTSAPHVAHEKLPDLLTTVSGLLQTSFSRPLPLLATLHFGNAYILLEQIQSSHSAYRQLSYFNAEIWESYKCLEEIGNKTKFHDLTLCAFILSNMLLMGQRTDMEAIISPFELEQLKVLESQFSRDLENLYQAFVSYDLASFARGLQSIGSFNHVLQPLVDSLTHLLQVRKLWHRVAACYSTISIADIQSMLAVDPLPRLSRNSILTILMQSIMNDTAQVYFKLDLTRDLVFFGEENRKPLSAYTKDSYLDARNSIHRDAGVSLKQWVDNVGVFNMGPRRLKNLTPLAFVQELHNAREQAAAVDPTLQSRTLKYTQLAEYVRDALQ</sequence>
<dbReference type="Proteomes" id="UP000190274">
    <property type="component" value="Chromosome C"/>
</dbReference>
<protein>
    <submittedName>
        <fullName evidence="3">LADA_0C12244g1_1</fullName>
    </submittedName>
</protein>
<dbReference type="AlphaFoldDB" id="A0A1G4J1Y4"/>
<evidence type="ECO:0000256" key="1">
    <source>
        <dbReference type="SAM" id="MobiDB-lite"/>
    </source>
</evidence>